<keyword evidence="3" id="KW-1185">Reference proteome</keyword>
<dbReference type="EMBL" id="JAABOO010000003">
    <property type="protein sequence ID" value="NER14493.1"/>
    <property type="molecule type" value="Genomic_DNA"/>
</dbReference>
<evidence type="ECO:0000256" key="1">
    <source>
        <dbReference type="SAM" id="SignalP"/>
    </source>
</evidence>
<feature type="chain" id="PRO_5027026752" evidence="1">
    <location>
        <begin position="22"/>
        <end position="508"/>
    </location>
</feature>
<comment type="caution">
    <text evidence="2">The sequence shown here is derived from an EMBL/GenBank/DDBJ whole genome shotgun (WGS) entry which is preliminary data.</text>
</comment>
<dbReference type="RefSeq" id="WP_163607781.1">
    <property type="nucleotide sequence ID" value="NZ_JAABOO010000003.1"/>
</dbReference>
<sequence>MSLKNCYKWLPLLFLGFAACTSDDDATTPVEPEVPITSGNADFSNYVSIGNSLTAGFTDGALFVAGQTNSFPNILSQQFAMAGGGEFNIPFTNDNLGGALLGGNQILNNRLFFDGAGPAVLPGNPTTEISNILTGPFNNMGVPGAKSFHIGLPGYGNIAGIQAGTANPYFVRMASSPNATILADALAQNPTFFTLWVGNNDVLSFATSGGIGVDQTGNPNPATYGPNDITDPTAFAGIFTGLVDALTANGAGGAVANIPDVNIIPFFTTVPHNPVPLDQATVTQLTTALLGPVGQILAGLGEGDRLVALEASESNPLLIVDESLTNYSAEISGALQLGGVSPQEAALIGNLFGQARHATENDFILLTTSTIIGGEQAGIPAPLNTIGVTYPLQDANVLTADEAAMIGTAVDAYNATIAAIAQQNGLAIVDANSLLQQVFTTGVPYENLVLRSDLVFGGAFGLDGVHPTSRGYAFIANEFMRSINATYGSNLPMVTLSDFPTLFPLALP</sequence>
<dbReference type="Gene3D" id="3.40.50.1110">
    <property type="entry name" value="SGNH hydrolase"/>
    <property type="match status" value="1"/>
</dbReference>
<proteinExistence type="predicted"/>
<evidence type="ECO:0000313" key="3">
    <source>
        <dbReference type="Proteomes" id="UP000468581"/>
    </source>
</evidence>
<dbReference type="InterPro" id="IPR036514">
    <property type="entry name" value="SGNH_hydro_sf"/>
</dbReference>
<protein>
    <submittedName>
        <fullName evidence="2">G-D-S-L family lipolytic protein</fullName>
    </submittedName>
</protein>
<accession>A0A6P0UUK3</accession>
<dbReference type="Proteomes" id="UP000468581">
    <property type="component" value="Unassembled WGS sequence"/>
</dbReference>
<name>A0A6P0UUK3_9FLAO</name>
<dbReference type="SUPFAM" id="SSF52266">
    <property type="entry name" value="SGNH hydrolase"/>
    <property type="match status" value="2"/>
</dbReference>
<gene>
    <name evidence="2" type="ORF">GWK08_13650</name>
</gene>
<dbReference type="PROSITE" id="PS51257">
    <property type="entry name" value="PROKAR_LIPOPROTEIN"/>
    <property type="match status" value="1"/>
</dbReference>
<dbReference type="GO" id="GO:0016788">
    <property type="term" value="F:hydrolase activity, acting on ester bonds"/>
    <property type="evidence" value="ECO:0007669"/>
    <property type="project" value="UniProtKB-ARBA"/>
</dbReference>
<dbReference type="AlphaFoldDB" id="A0A6P0UUK3"/>
<evidence type="ECO:0000313" key="2">
    <source>
        <dbReference type="EMBL" id="NER14493.1"/>
    </source>
</evidence>
<feature type="signal peptide" evidence="1">
    <location>
        <begin position="1"/>
        <end position="21"/>
    </location>
</feature>
<keyword evidence="1" id="KW-0732">Signal</keyword>
<reference evidence="2 3" key="1">
    <citation type="submission" date="2020-01" db="EMBL/GenBank/DDBJ databases">
        <title>Leptobacterium flavescens.</title>
        <authorList>
            <person name="Wang G."/>
        </authorList>
    </citation>
    <scope>NUCLEOTIDE SEQUENCE [LARGE SCALE GENOMIC DNA]</scope>
    <source>
        <strain evidence="2 3">KCTC 22160</strain>
    </source>
</reference>
<organism evidence="2 3">
    <name type="scientific">Leptobacterium flavescens</name>
    <dbReference type="NCBI Taxonomy" id="472055"/>
    <lineage>
        <taxon>Bacteria</taxon>
        <taxon>Pseudomonadati</taxon>
        <taxon>Bacteroidota</taxon>
        <taxon>Flavobacteriia</taxon>
        <taxon>Flavobacteriales</taxon>
        <taxon>Flavobacteriaceae</taxon>
        <taxon>Leptobacterium</taxon>
    </lineage>
</organism>